<keyword evidence="5 6" id="KW-0472">Membrane</keyword>
<dbReference type="GO" id="GO:0015141">
    <property type="term" value="F:succinate transmembrane transporter activity"/>
    <property type="evidence" value="ECO:0007669"/>
    <property type="project" value="UniProtKB-ARBA"/>
</dbReference>
<keyword evidence="2" id="KW-0813">Transport</keyword>
<dbReference type="InterPro" id="IPR001898">
    <property type="entry name" value="SLC13A/DASS"/>
</dbReference>
<organism evidence="7 8">
    <name type="scientific">Roseibium marinum</name>
    <dbReference type="NCBI Taxonomy" id="281252"/>
    <lineage>
        <taxon>Bacteria</taxon>
        <taxon>Pseudomonadati</taxon>
        <taxon>Pseudomonadota</taxon>
        <taxon>Alphaproteobacteria</taxon>
        <taxon>Hyphomicrobiales</taxon>
        <taxon>Stappiaceae</taxon>
        <taxon>Roseibium</taxon>
    </lineage>
</organism>
<evidence type="ECO:0000256" key="3">
    <source>
        <dbReference type="ARBA" id="ARBA00022692"/>
    </source>
</evidence>
<evidence type="ECO:0000256" key="2">
    <source>
        <dbReference type="ARBA" id="ARBA00022448"/>
    </source>
</evidence>
<dbReference type="Pfam" id="PF00939">
    <property type="entry name" value="Na_sulph_symp"/>
    <property type="match status" value="1"/>
</dbReference>
<evidence type="ECO:0000256" key="4">
    <source>
        <dbReference type="ARBA" id="ARBA00022989"/>
    </source>
</evidence>
<feature type="transmembrane region" description="Helical" evidence="6">
    <location>
        <begin position="468"/>
        <end position="488"/>
    </location>
</feature>
<evidence type="ECO:0000256" key="6">
    <source>
        <dbReference type="SAM" id="Phobius"/>
    </source>
</evidence>
<gene>
    <name evidence="7" type="ORF">CLV41_103133</name>
</gene>
<reference evidence="7 8" key="1">
    <citation type="submission" date="2018-01" db="EMBL/GenBank/DDBJ databases">
        <title>Genomic Encyclopedia of Archaeal and Bacterial Type Strains, Phase II (KMG-II): from individual species to whole genera.</title>
        <authorList>
            <person name="Goeker M."/>
        </authorList>
    </citation>
    <scope>NUCLEOTIDE SEQUENCE [LARGE SCALE GENOMIC DNA]</scope>
    <source>
        <strain evidence="7 8">DSM 17023</strain>
    </source>
</reference>
<dbReference type="EMBL" id="PPCN01000003">
    <property type="protein sequence ID" value="POF32212.1"/>
    <property type="molecule type" value="Genomic_DNA"/>
</dbReference>
<comment type="caution">
    <text evidence="7">The sequence shown here is derived from an EMBL/GenBank/DDBJ whole genome shotgun (WGS) entry which is preliminary data.</text>
</comment>
<dbReference type="Proteomes" id="UP000236959">
    <property type="component" value="Unassembled WGS sequence"/>
</dbReference>
<dbReference type="InterPro" id="IPR031312">
    <property type="entry name" value="Na/sul_symport_CS"/>
</dbReference>
<dbReference type="PANTHER" id="PTHR10283:SF82">
    <property type="entry name" value="SOLUTE CARRIER FAMILY 13 MEMBER 2"/>
    <property type="match status" value="1"/>
</dbReference>
<sequence length="491" mass="51425">MHDPRKDMSEENPGGTVVKGYSLAGMLIGPAAALAMLVLPVPAGLTFQGWATAAIAVWMGIWWATEALPVAVTALLPLLFFPLFDISDFGQTAAPFANPLIFLFLGGFLISLAMQRWNLHRRIALHILSVVGSSPSALIGGVMAATAFLSMWISNTATAMMMMPLAVSLTSVLTDAGQREKSGISSALLLAVAYSASIGGLATLVGSPPNALLAAYMEQRHGIHVGFMDWMVIALPVVLAMLPITWFLLTRVDFHLEDTSSQAGSEVIRQELDKMGPVSAAEKRVAAVFALVAALWIFNPLTADLTGLSGLHDAGIAVSGALLLFLIPSGTHARVFLLDWNWAKRAPWDILILFGGGLSLAQAVDKTGLASWIGNGLSFFETWPVFALVLAVSLLVIFLTELTSNTATTAAFLPVVGAVAMQAGLDPLFLAAPAAMAASCAFMLPVATPPNAIVFGTGQVSIPQMMRAGFLVNLAAVAVIALVSTMTAGSG</sequence>
<keyword evidence="8" id="KW-1185">Reference proteome</keyword>
<evidence type="ECO:0000256" key="1">
    <source>
        <dbReference type="ARBA" id="ARBA00004141"/>
    </source>
</evidence>
<dbReference type="AlphaFoldDB" id="A0A2S3UWW7"/>
<feature type="transmembrane region" description="Helical" evidence="6">
    <location>
        <begin position="53"/>
        <end position="81"/>
    </location>
</feature>
<feature type="transmembrane region" description="Helical" evidence="6">
    <location>
        <begin position="93"/>
        <end position="113"/>
    </location>
</feature>
<accession>A0A2S3UWW7</accession>
<feature type="transmembrane region" description="Helical" evidence="6">
    <location>
        <begin position="125"/>
        <end position="153"/>
    </location>
</feature>
<evidence type="ECO:0000313" key="7">
    <source>
        <dbReference type="EMBL" id="POF32212.1"/>
    </source>
</evidence>
<dbReference type="GO" id="GO:0005886">
    <property type="term" value="C:plasma membrane"/>
    <property type="evidence" value="ECO:0007669"/>
    <property type="project" value="TreeGrafter"/>
</dbReference>
<feature type="transmembrane region" description="Helical" evidence="6">
    <location>
        <begin position="20"/>
        <end position="41"/>
    </location>
</feature>
<feature type="transmembrane region" description="Helical" evidence="6">
    <location>
        <begin position="383"/>
        <end position="400"/>
    </location>
</feature>
<dbReference type="PROSITE" id="PS01271">
    <property type="entry name" value="NA_SULFATE"/>
    <property type="match status" value="1"/>
</dbReference>
<keyword evidence="3 6" id="KW-0812">Transmembrane</keyword>
<feature type="transmembrane region" description="Helical" evidence="6">
    <location>
        <begin position="346"/>
        <end position="363"/>
    </location>
</feature>
<feature type="transmembrane region" description="Helical" evidence="6">
    <location>
        <begin position="159"/>
        <end position="176"/>
    </location>
</feature>
<feature type="transmembrane region" description="Helical" evidence="6">
    <location>
        <begin position="314"/>
        <end position="337"/>
    </location>
</feature>
<evidence type="ECO:0000313" key="8">
    <source>
        <dbReference type="Proteomes" id="UP000236959"/>
    </source>
</evidence>
<protein>
    <submittedName>
        <fullName evidence="7">Sodium-dependent dicarboxylate transporter 2/3/5</fullName>
    </submittedName>
</protein>
<feature type="transmembrane region" description="Helical" evidence="6">
    <location>
        <begin position="407"/>
        <end position="425"/>
    </location>
</feature>
<keyword evidence="4 6" id="KW-1133">Transmembrane helix</keyword>
<feature type="transmembrane region" description="Helical" evidence="6">
    <location>
        <begin position="227"/>
        <end position="249"/>
    </location>
</feature>
<proteinExistence type="predicted"/>
<feature type="transmembrane region" description="Helical" evidence="6">
    <location>
        <begin position="431"/>
        <end position="456"/>
    </location>
</feature>
<feature type="transmembrane region" description="Helical" evidence="6">
    <location>
        <begin position="188"/>
        <end position="207"/>
    </location>
</feature>
<feature type="transmembrane region" description="Helical" evidence="6">
    <location>
        <begin position="285"/>
        <end position="302"/>
    </location>
</feature>
<dbReference type="PANTHER" id="PTHR10283">
    <property type="entry name" value="SOLUTE CARRIER FAMILY 13 MEMBER"/>
    <property type="match status" value="1"/>
</dbReference>
<name>A0A2S3UWW7_9HYPH</name>
<evidence type="ECO:0000256" key="5">
    <source>
        <dbReference type="ARBA" id="ARBA00023136"/>
    </source>
</evidence>
<dbReference type="CDD" id="cd01115">
    <property type="entry name" value="SLC13_permease"/>
    <property type="match status" value="1"/>
</dbReference>
<comment type="subcellular location">
    <subcellularLocation>
        <location evidence="1">Membrane</location>
        <topology evidence="1">Multi-pass membrane protein</topology>
    </subcellularLocation>
</comment>
<dbReference type="NCBIfam" id="TIGR00785">
    <property type="entry name" value="dass"/>
    <property type="match status" value="1"/>
</dbReference>